<sequence>MSPDGNNEERVVYCKYCGKLCVKLVSSRPIVFPLELVLKEKNEQIEQLELENEQLLKELIVEKLNTRCLTKVLKDIIGVIVLFLLLHWLYNGSNETSVFELSDV</sequence>
<protein>
    <submittedName>
        <fullName evidence="3">Uncharacterized protein</fullName>
    </submittedName>
</protein>
<proteinExistence type="predicted"/>
<organism evidence="3 4">
    <name type="scientific">Lithospermum erythrorhizon</name>
    <name type="common">Purple gromwell</name>
    <name type="synonym">Lithospermum officinale var. erythrorhizon</name>
    <dbReference type="NCBI Taxonomy" id="34254"/>
    <lineage>
        <taxon>Eukaryota</taxon>
        <taxon>Viridiplantae</taxon>
        <taxon>Streptophyta</taxon>
        <taxon>Embryophyta</taxon>
        <taxon>Tracheophyta</taxon>
        <taxon>Spermatophyta</taxon>
        <taxon>Magnoliopsida</taxon>
        <taxon>eudicotyledons</taxon>
        <taxon>Gunneridae</taxon>
        <taxon>Pentapetalae</taxon>
        <taxon>asterids</taxon>
        <taxon>lamiids</taxon>
        <taxon>Boraginales</taxon>
        <taxon>Boraginaceae</taxon>
        <taxon>Boraginoideae</taxon>
        <taxon>Lithospermeae</taxon>
        <taxon>Lithospermum</taxon>
    </lineage>
</organism>
<keyword evidence="2" id="KW-0812">Transmembrane</keyword>
<evidence type="ECO:0000256" key="2">
    <source>
        <dbReference type="SAM" id="Phobius"/>
    </source>
</evidence>
<feature type="transmembrane region" description="Helical" evidence="2">
    <location>
        <begin position="72"/>
        <end position="90"/>
    </location>
</feature>
<dbReference type="Proteomes" id="UP001454036">
    <property type="component" value="Unassembled WGS sequence"/>
</dbReference>
<keyword evidence="2" id="KW-1133">Transmembrane helix</keyword>
<evidence type="ECO:0000313" key="4">
    <source>
        <dbReference type="Proteomes" id="UP001454036"/>
    </source>
</evidence>
<dbReference type="AlphaFoldDB" id="A0AAV3PU56"/>
<evidence type="ECO:0000256" key="1">
    <source>
        <dbReference type="SAM" id="Coils"/>
    </source>
</evidence>
<comment type="caution">
    <text evidence="3">The sequence shown here is derived from an EMBL/GenBank/DDBJ whole genome shotgun (WGS) entry which is preliminary data.</text>
</comment>
<gene>
    <name evidence="3" type="ORF">LIER_12272</name>
</gene>
<accession>A0AAV3PU56</accession>
<feature type="coiled-coil region" evidence="1">
    <location>
        <begin position="34"/>
        <end position="65"/>
    </location>
</feature>
<keyword evidence="2" id="KW-0472">Membrane</keyword>
<name>A0AAV3PU56_LITER</name>
<evidence type="ECO:0000313" key="3">
    <source>
        <dbReference type="EMBL" id="GAA0154221.1"/>
    </source>
</evidence>
<dbReference type="EMBL" id="BAABME010002344">
    <property type="protein sequence ID" value="GAA0154221.1"/>
    <property type="molecule type" value="Genomic_DNA"/>
</dbReference>
<keyword evidence="1" id="KW-0175">Coiled coil</keyword>
<keyword evidence="4" id="KW-1185">Reference proteome</keyword>
<reference evidence="3 4" key="1">
    <citation type="submission" date="2024-01" db="EMBL/GenBank/DDBJ databases">
        <title>The complete chloroplast genome sequence of Lithospermum erythrorhizon: insights into the phylogenetic relationship among Boraginaceae species and the maternal lineages of purple gromwells.</title>
        <authorList>
            <person name="Okada T."/>
            <person name="Watanabe K."/>
        </authorList>
    </citation>
    <scope>NUCLEOTIDE SEQUENCE [LARGE SCALE GENOMIC DNA]</scope>
</reference>